<gene>
    <name evidence="3" type="ORF">Tco_0728740</name>
</gene>
<accession>A0ABQ4YLY9</accession>
<evidence type="ECO:0000313" key="3">
    <source>
        <dbReference type="EMBL" id="GJS78859.1"/>
    </source>
</evidence>
<name>A0ABQ4YLY9_9ASTR</name>
<reference evidence="3" key="1">
    <citation type="journal article" date="2022" name="Int. J. Mol. Sci.">
        <title>Draft Genome of Tanacetum Coccineum: Genomic Comparison of Closely Related Tanacetum-Family Plants.</title>
        <authorList>
            <person name="Yamashiro T."/>
            <person name="Shiraishi A."/>
            <person name="Nakayama K."/>
            <person name="Satake H."/>
        </authorList>
    </citation>
    <scope>NUCLEOTIDE SEQUENCE</scope>
</reference>
<protein>
    <recommendedName>
        <fullName evidence="2">Retroviral polymerase SH3-like domain-containing protein</fullName>
    </recommendedName>
</protein>
<comment type="caution">
    <text evidence="3">The sequence shown here is derived from an EMBL/GenBank/DDBJ whole genome shotgun (WGS) entry which is preliminary data.</text>
</comment>
<evidence type="ECO:0000256" key="1">
    <source>
        <dbReference type="SAM" id="MobiDB-lite"/>
    </source>
</evidence>
<keyword evidence="4" id="KW-1185">Reference proteome</keyword>
<dbReference type="InterPro" id="IPR057670">
    <property type="entry name" value="SH3_retrovirus"/>
</dbReference>
<feature type="region of interest" description="Disordered" evidence="1">
    <location>
        <begin position="152"/>
        <end position="186"/>
    </location>
</feature>
<evidence type="ECO:0000259" key="2">
    <source>
        <dbReference type="Pfam" id="PF25597"/>
    </source>
</evidence>
<feature type="compositionally biased region" description="Polar residues" evidence="1">
    <location>
        <begin position="157"/>
        <end position="183"/>
    </location>
</feature>
<feature type="region of interest" description="Disordered" evidence="1">
    <location>
        <begin position="213"/>
        <end position="258"/>
    </location>
</feature>
<proteinExistence type="predicted"/>
<feature type="domain" description="Retroviral polymerase SH3-like" evidence="2">
    <location>
        <begin position="25"/>
        <end position="73"/>
    </location>
</feature>
<dbReference type="Proteomes" id="UP001151760">
    <property type="component" value="Unassembled WGS sequence"/>
</dbReference>
<organism evidence="3 4">
    <name type="scientific">Tanacetum coccineum</name>
    <dbReference type="NCBI Taxonomy" id="301880"/>
    <lineage>
        <taxon>Eukaryota</taxon>
        <taxon>Viridiplantae</taxon>
        <taxon>Streptophyta</taxon>
        <taxon>Embryophyta</taxon>
        <taxon>Tracheophyta</taxon>
        <taxon>Spermatophyta</taxon>
        <taxon>Magnoliopsida</taxon>
        <taxon>eudicotyledons</taxon>
        <taxon>Gunneridae</taxon>
        <taxon>Pentapetalae</taxon>
        <taxon>asterids</taxon>
        <taxon>campanulids</taxon>
        <taxon>Asterales</taxon>
        <taxon>Asteraceae</taxon>
        <taxon>Asteroideae</taxon>
        <taxon>Anthemideae</taxon>
        <taxon>Anthemidinae</taxon>
        <taxon>Tanacetum</taxon>
    </lineage>
</organism>
<sequence length="258" mass="28275">MNFSITENPTYLIFMSLVLYVTPTNNSEDLGKLKPKEDIGTFVGYAPIKKAYRIYNKRTRLIIETIHVDFDELTAMASEHFSLGPGPQLLTPGTLSSGLVPNPLPQTPYVPPTKKDWDTLFQPMFDEYFNPPSSVASLVPAVVAPDPTVVAPCPADSTGTPSSTIIDQDAPSPSTSQTPQETQPPVIPSGVEEEFHDIKVAHLDNDPFFGVPIPEPHSKESSSRDVIPTNVHSINQPPEHLSKWTKDHPLNNVISNPS</sequence>
<reference evidence="3" key="2">
    <citation type="submission" date="2022-01" db="EMBL/GenBank/DDBJ databases">
        <authorList>
            <person name="Yamashiro T."/>
            <person name="Shiraishi A."/>
            <person name="Satake H."/>
            <person name="Nakayama K."/>
        </authorList>
    </citation>
    <scope>NUCLEOTIDE SEQUENCE</scope>
</reference>
<feature type="compositionally biased region" description="Basic and acidic residues" evidence="1">
    <location>
        <begin position="240"/>
        <end position="249"/>
    </location>
</feature>
<dbReference type="EMBL" id="BQNB010010556">
    <property type="protein sequence ID" value="GJS78859.1"/>
    <property type="molecule type" value="Genomic_DNA"/>
</dbReference>
<evidence type="ECO:0000313" key="4">
    <source>
        <dbReference type="Proteomes" id="UP001151760"/>
    </source>
</evidence>
<dbReference type="Pfam" id="PF25597">
    <property type="entry name" value="SH3_retrovirus"/>
    <property type="match status" value="1"/>
</dbReference>